<reference evidence="2 3" key="1">
    <citation type="submission" date="2018-06" db="EMBL/GenBank/DDBJ databases">
        <title>Complete Genomes of Monosporascus.</title>
        <authorList>
            <person name="Robinson A.J."/>
            <person name="Natvig D.O."/>
        </authorList>
    </citation>
    <scope>NUCLEOTIDE SEQUENCE [LARGE SCALE GENOMIC DNA]</scope>
    <source>
        <strain evidence="2 3">CBS 110550</strain>
    </source>
</reference>
<name>A0A4Q4TAY3_9PEZI</name>
<protein>
    <submittedName>
        <fullName evidence="2">Uncharacterized protein</fullName>
    </submittedName>
</protein>
<accession>A0A4Q4TAY3</accession>
<comment type="caution">
    <text evidence="2">The sequence shown here is derived from an EMBL/GenBank/DDBJ whole genome shotgun (WGS) entry which is preliminary data.</text>
</comment>
<organism evidence="2 3">
    <name type="scientific">Monosporascus ibericus</name>
    <dbReference type="NCBI Taxonomy" id="155417"/>
    <lineage>
        <taxon>Eukaryota</taxon>
        <taxon>Fungi</taxon>
        <taxon>Dikarya</taxon>
        <taxon>Ascomycota</taxon>
        <taxon>Pezizomycotina</taxon>
        <taxon>Sordariomycetes</taxon>
        <taxon>Xylariomycetidae</taxon>
        <taxon>Xylariales</taxon>
        <taxon>Xylariales incertae sedis</taxon>
        <taxon>Monosporascus</taxon>
    </lineage>
</organism>
<evidence type="ECO:0000313" key="3">
    <source>
        <dbReference type="Proteomes" id="UP000293360"/>
    </source>
</evidence>
<evidence type="ECO:0000313" key="2">
    <source>
        <dbReference type="EMBL" id="RYP03791.1"/>
    </source>
</evidence>
<dbReference type="OrthoDB" id="4898680at2759"/>
<dbReference type="EMBL" id="QJNU01000242">
    <property type="protein sequence ID" value="RYP03791.1"/>
    <property type="molecule type" value="Genomic_DNA"/>
</dbReference>
<proteinExistence type="predicted"/>
<feature type="compositionally biased region" description="Polar residues" evidence="1">
    <location>
        <begin position="138"/>
        <end position="148"/>
    </location>
</feature>
<gene>
    <name evidence="2" type="ORF">DL764_004903</name>
</gene>
<feature type="region of interest" description="Disordered" evidence="1">
    <location>
        <begin position="125"/>
        <end position="152"/>
    </location>
</feature>
<evidence type="ECO:0000256" key="1">
    <source>
        <dbReference type="SAM" id="MobiDB-lite"/>
    </source>
</evidence>
<keyword evidence="3" id="KW-1185">Reference proteome</keyword>
<sequence>MSGAQLMNGRDEIAATTANLDKDGFSQVGRIERVTWLRAWRGAAEEPTIQGLSVFAARFGAVDPKDGSFAICNQGRKVITRILDKVLSPPHAGDRGYPSHPAPGPKAVPPLNDVLHALAPPDSEPLDPFLLEGGNEASRPSRNTLSPTFPTPRALMSSALTRTGAVSSSPSSPLFFFSPLYRSVALLGPVVHGYELAVTETVASGEVRLLRDLGLAAEAGGDDLLGVRGEGEALRRVGRLVPSM</sequence>
<dbReference type="Proteomes" id="UP000293360">
    <property type="component" value="Unassembled WGS sequence"/>
</dbReference>
<dbReference type="AlphaFoldDB" id="A0A4Q4TAY3"/>